<comment type="caution">
    <text evidence="10">The sequence shown here is derived from an EMBL/GenBank/DDBJ whole genome shotgun (WGS) entry which is preliminary data.</text>
</comment>
<keyword evidence="11" id="KW-1185">Reference proteome</keyword>
<dbReference type="GO" id="GO:0004497">
    <property type="term" value="F:monooxygenase activity"/>
    <property type="evidence" value="ECO:0007669"/>
    <property type="project" value="UniProtKB-KW"/>
</dbReference>
<keyword evidence="9" id="KW-1133">Transmembrane helix</keyword>
<keyword evidence="3 7" id="KW-0349">Heme</keyword>
<comment type="similarity">
    <text evidence="2 8">Belongs to the cytochrome P450 family.</text>
</comment>
<dbReference type="Proteomes" id="UP000803844">
    <property type="component" value="Unassembled WGS sequence"/>
</dbReference>
<dbReference type="InterPro" id="IPR050121">
    <property type="entry name" value="Cytochrome_P450_monoxygenase"/>
</dbReference>
<keyword evidence="6 7" id="KW-0408">Iron</keyword>
<evidence type="ECO:0000256" key="8">
    <source>
        <dbReference type="RuleBase" id="RU000461"/>
    </source>
</evidence>
<dbReference type="Gene3D" id="1.10.630.10">
    <property type="entry name" value="Cytochrome P450"/>
    <property type="match status" value="1"/>
</dbReference>
<reference evidence="10" key="1">
    <citation type="journal article" date="2020" name="Phytopathology">
        <title>Genome sequence of the chestnut blight fungus Cryphonectria parasitica EP155: A fundamental resource for an archetypical invasive plant pathogen.</title>
        <authorList>
            <person name="Crouch J.A."/>
            <person name="Dawe A."/>
            <person name="Aerts A."/>
            <person name="Barry K."/>
            <person name="Churchill A.C.L."/>
            <person name="Grimwood J."/>
            <person name="Hillman B."/>
            <person name="Milgroom M.G."/>
            <person name="Pangilinan J."/>
            <person name="Smith M."/>
            <person name="Salamov A."/>
            <person name="Schmutz J."/>
            <person name="Yadav J."/>
            <person name="Grigoriev I.V."/>
            <person name="Nuss D."/>
        </authorList>
    </citation>
    <scope>NUCLEOTIDE SEQUENCE</scope>
    <source>
        <strain evidence="10">EP155</strain>
    </source>
</reference>
<evidence type="ECO:0000256" key="6">
    <source>
        <dbReference type="ARBA" id="ARBA00023004"/>
    </source>
</evidence>
<dbReference type="GO" id="GO:0016705">
    <property type="term" value="F:oxidoreductase activity, acting on paired donors, with incorporation or reduction of molecular oxygen"/>
    <property type="evidence" value="ECO:0007669"/>
    <property type="project" value="InterPro"/>
</dbReference>
<evidence type="ECO:0000256" key="3">
    <source>
        <dbReference type="ARBA" id="ARBA00022617"/>
    </source>
</evidence>
<evidence type="ECO:0000256" key="1">
    <source>
        <dbReference type="ARBA" id="ARBA00001971"/>
    </source>
</evidence>
<dbReference type="InterPro" id="IPR036396">
    <property type="entry name" value="Cyt_P450_sf"/>
</dbReference>
<dbReference type="GO" id="GO:0005506">
    <property type="term" value="F:iron ion binding"/>
    <property type="evidence" value="ECO:0007669"/>
    <property type="project" value="InterPro"/>
</dbReference>
<dbReference type="GeneID" id="63839510"/>
<dbReference type="InterPro" id="IPR001128">
    <property type="entry name" value="Cyt_P450"/>
</dbReference>
<accession>A0A9P4XUD6</accession>
<evidence type="ECO:0000256" key="9">
    <source>
        <dbReference type="SAM" id="Phobius"/>
    </source>
</evidence>
<gene>
    <name evidence="10" type="ORF">M406DRAFT_348355</name>
</gene>
<dbReference type="PANTHER" id="PTHR24305:SF96">
    <property type="entry name" value="CYTOCHROME P450 MONOOXYGENASE STCB-RELATED"/>
    <property type="match status" value="1"/>
</dbReference>
<proteinExistence type="inferred from homology"/>
<organism evidence="10 11">
    <name type="scientific">Cryphonectria parasitica (strain ATCC 38755 / EP155)</name>
    <dbReference type="NCBI Taxonomy" id="660469"/>
    <lineage>
        <taxon>Eukaryota</taxon>
        <taxon>Fungi</taxon>
        <taxon>Dikarya</taxon>
        <taxon>Ascomycota</taxon>
        <taxon>Pezizomycotina</taxon>
        <taxon>Sordariomycetes</taxon>
        <taxon>Sordariomycetidae</taxon>
        <taxon>Diaporthales</taxon>
        <taxon>Cryphonectriaceae</taxon>
        <taxon>Cryphonectria-Endothia species complex</taxon>
        <taxon>Cryphonectria</taxon>
    </lineage>
</organism>
<feature type="binding site" description="axial binding residue" evidence="7">
    <location>
        <position position="437"/>
    </location>
    <ligand>
        <name>heme</name>
        <dbReference type="ChEBI" id="CHEBI:30413"/>
    </ligand>
    <ligandPart>
        <name>Fe</name>
        <dbReference type="ChEBI" id="CHEBI:18248"/>
    </ligandPart>
</feature>
<evidence type="ECO:0000313" key="10">
    <source>
        <dbReference type="EMBL" id="KAF3760962.1"/>
    </source>
</evidence>
<dbReference type="RefSeq" id="XP_040771941.1">
    <property type="nucleotide sequence ID" value="XM_040922381.1"/>
</dbReference>
<name>A0A9P4XUD6_CRYP1</name>
<feature type="transmembrane region" description="Helical" evidence="9">
    <location>
        <begin position="15"/>
        <end position="33"/>
    </location>
</feature>
<dbReference type="CDD" id="cd11059">
    <property type="entry name" value="CYP_fungal"/>
    <property type="match status" value="1"/>
</dbReference>
<dbReference type="InterPro" id="IPR017972">
    <property type="entry name" value="Cyt_P450_CS"/>
</dbReference>
<keyword evidence="8" id="KW-0503">Monooxygenase</keyword>
<sequence>MADILFTSISEQNRYLALGILGLAVLAYVYSAFSTPLAKVPGPWYSLFTGQVLKYYGVAGKRAKYVHDLHEKYGPIVRVGPEEVDVADVASVKEIHTVKATYTKSPKFYSALKAPGENVFNTVDIQYHRQHRKLLSGGFSDASLQSFHPIVEGRVNLAIERMAREMETRGVADVFKWWLFMATDVIGELTFGQSFRMLEHGEKNEYSRNLEKIAVTGAKRSAFPFLAKLAFYGVPIPGFGENTQVLKNNIKFATQLLQQYQSLVEQDPNVPVPSLFKRLFKEEEEASMSFNEILAEAQVYIIAGSDTTALTLTYLVWRVCGLPEVREKLVKELQQLPVDYHDKDLQHLPYLNQVIEESLRLHAPAPSALPRVVPPGGATLSGHYLPGGSIVCTQAWTLHRDPEVFPDPEKFDPSRWVNPTKEMKDLSMPFGGGSRICLGLHLARLELRLATARFFRAFPNAERSTREGMTDDDMQQMLYFLAPPKGKRCLIECS</sequence>
<dbReference type="InterPro" id="IPR002401">
    <property type="entry name" value="Cyt_P450_E_grp-I"/>
</dbReference>
<keyword evidence="9" id="KW-0812">Transmembrane</keyword>
<dbReference type="OrthoDB" id="1470350at2759"/>
<evidence type="ECO:0000256" key="7">
    <source>
        <dbReference type="PIRSR" id="PIRSR602401-1"/>
    </source>
</evidence>
<keyword evidence="4 7" id="KW-0479">Metal-binding</keyword>
<protein>
    <submittedName>
        <fullName evidence="10">Cytochrome P450</fullName>
    </submittedName>
</protein>
<dbReference type="Pfam" id="PF00067">
    <property type="entry name" value="p450"/>
    <property type="match status" value="1"/>
</dbReference>
<dbReference type="PRINTS" id="PR00385">
    <property type="entry name" value="P450"/>
</dbReference>
<evidence type="ECO:0000256" key="2">
    <source>
        <dbReference type="ARBA" id="ARBA00010617"/>
    </source>
</evidence>
<evidence type="ECO:0000256" key="4">
    <source>
        <dbReference type="ARBA" id="ARBA00022723"/>
    </source>
</evidence>
<keyword evidence="9" id="KW-0472">Membrane</keyword>
<dbReference type="AlphaFoldDB" id="A0A9P4XUD6"/>
<evidence type="ECO:0000256" key="5">
    <source>
        <dbReference type="ARBA" id="ARBA00023002"/>
    </source>
</evidence>
<keyword evidence="5 8" id="KW-0560">Oxidoreductase</keyword>
<dbReference type="PROSITE" id="PS00086">
    <property type="entry name" value="CYTOCHROME_P450"/>
    <property type="match status" value="1"/>
</dbReference>
<evidence type="ECO:0000313" key="11">
    <source>
        <dbReference type="Proteomes" id="UP000803844"/>
    </source>
</evidence>
<dbReference type="SUPFAM" id="SSF48264">
    <property type="entry name" value="Cytochrome P450"/>
    <property type="match status" value="1"/>
</dbReference>
<comment type="cofactor">
    <cofactor evidence="1 7">
        <name>heme</name>
        <dbReference type="ChEBI" id="CHEBI:30413"/>
    </cofactor>
</comment>
<dbReference type="EMBL" id="MU032352">
    <property type="protein sequence ID" value="KAF3760962.1"/>
    <property type="molecule type" value="Genomic_DNA"/>
</dbReference>
<dbReference type="GO" id="GO:0020037">
    <property type="term" value="F:heme binding"/>
    <property type="evidence" value="ECO:0007669"/>
    <property type="project" value="InterPro"/>
</dbReference>
<dbReference type="PRINTS" id="PR00463">
    <property type="entry name" value="EP450I"/>
</dbReference>
<dbReference type="PANTHER" id="PTHR24305">
    <property type="entry name" value="CYTOCHROME P450"/>
    <property type="match status" value="1"/>
</dbReference>